<protein>
    <submittedName>
        <fullName evidence="1">Uncharacterized protein</fullName>
    </submittedName>
</protein>
<comment type="caution">
    <text evidence="1">The sequence shown here is derived from an EMBL/GenBank/DDBJ whole genome shotgun (WGS) entry which is preliminary data.</text>
</comment>
<name>A0ACC2ZKW0_9PEZI</name>
<evidence type="ECO:0000313" key="1">
    <source>
        <dbReference type="EMBL" id="KAJ9648182.1"/>
    </source>
</evidence>
<accession>A0ACC2ZKW0</accession>
<reference evidence="1" key="1">
    <citation type="submission" date="2022-10" db="EMBL/GenBank/DDBJ databases">
        <title>Culturing micro-colonial fungi from biological soil crusts in the Mojave desert and describing Neophaeococcomyces mojavensis, and introducing the new genera and species Taxawa tesnikishii.</title>
        <authorList>
            <person name="Kurbessoian T."/>
            <person name="Stajich J.E."/>
        </authorList>
    </citation>
    <scope>NUCLEOTIDE SEQUENCE</scope>
    <source>
        <strain evidence="1">JES_115</strain>
    </source>
</reference>
<keyword evidence="2" id="KW-1185">Reference proteome</keyword>
<dbReference type="Proteomes" id="UP001172680">
    <property type="component" value="Unassembled WGS sequence"/>
</dbReference>
<sequence>MYIFKSSLATFVAVLGCLLNALPVTGALVPRDDAGDVESSTTVYQFPNPTWLENLAVRSNGEILVTVINPADLYKVDVRRTPATATLLYSFTGLNTTTGITEVTPDVFAVVVGNYSLATGTVTPRSFSVWEVDLRSHEPAISKIADLPEAALLNGMTTLSSRKGTILISDSGLGVVWRLNTRTGEYAVVLDDKTTRPVPEAELQIGINGIRRLRDYLYFVNLGRALFCRVRIDLQTGTAIGPYEIIATGLVGDDFDITKDGTAYVTGVISNVVWRVTPDGTVTVVAGNLTGPTSAQFGRTKDKNTLYVVTSGAMITPDPINVTFAEGGKVVALETD</sequence>
<dbReference type="EMBL" id="JAPDRP010000004">
    <property type="protein sequence ID" value="KAJ9648182.1"/>
    <property type="molecule type" value="Genomic_DNA"/>
</dbReference>
<evidence type="ECO:0000313" key="2">
    <source>
        <dbReference type="Proteomes" id="UP001172680"/>
    </source>
</evidence>
<organism evidence="1 2">
    <name type="scientific">Coniosporium tulheliwenetii</name>
    <dbReference type="NCBI Taxonomy" id="3383036"/>
    <lineage>
        <taxon>Eukaryota</taxon>
        <taxon>Fungi</taxon>
        <taxon>Dikarya</taxon>
        <taxon>Ascomycota</taxon>
        <taxon>Pezizomycotina</taxon>
        <taxon>Dothideomycetes</taxon>
        <taxon>Dothideomycetes incertae sedis</taxon>
        <taxon>Coniosporium</taxon>
    </lineage>
</organism>
<gene>
    <name evidence="1" type="ORF">H2199_001960</name>
</gene>
<proteinExistence type="predicted"/>